<evidence type="ECO:0000313" key="2">
    <source>
        <dbReference type="Proteomes" id="UP000541558"/>
    </source>
</evidence>
<dbReference type="Proteomes" id="UP000541558">
    <property type="component" value="Unassembled WGS sequence"/>
</dbReference>
<dbReference type="OrthoDB" id="2903130at2759"/>
<dbReference type="AlphaFoldDB" id="A0A8H5BAJ0"/>
<evidence type="ECO:0000313" key="1">
    <source>
        <dbReference type="EMBL" id="KAF5319790.1"/>
    </source>
</evidence>
<organism evidence="1 2">
    <name type="scientific">Ephemerocybe angulata</name>
    <dbReference type="NCBI Taxonomy" id="980116"/>
    <lineage>
        <taxon>Eukaryota</taxon>
        <taxon>Fungi</taxon>
        <taxon>Dikarya</taxon>
        <taxon>Basidiomycota</taxon>
        <taxon>Agaricomycotina</taxon>
        <taxon>Agaricomycetes</taxon>
        <taxon>Agaricomycetidae</taxon>
        <taxon>Agaricales</taxon>
        <taxon>Agaricineae</taxon>
        <taxon>Psathyrellaceae</taxon>
        <taxon>Ephemerocybe</taxon>
    </lineage>
</organism>
<protein>
    <submittedName>
        <fullName evidence="1">Uncharacterized protein</fullName>
    </submittedName>
</protein>
<reference evidence="1 2" key="1">
    <citation type="journal article" date="2020" name="ISME J.">
        <title>Uncovering the hidden diversity of litter-decomposition mechanisms in mushroom-forming fungi.</title>
        <authorList>
            <person name="Floudas D."/>
            <person name="Bentzer J."/>
            <person name="Ahren D."/>
            <person name="Johansson T."/>
            <person name="Persson P."/>
            <person name="Tunlid A."/>
        </authorList>
    </citation>
    <scope>NUCLEOTIDE SEQUENCE [LARGE SCALE GENOMIC DNA]</scope>
    <source>
        <strain evidence="1 2">CBS 175.51</strain>
    </source>
</reference>
<accession>A0A8H5BAJ0</accession>
<comment type="caution">
    <text evidence="1">The sequence shown here is derived from an EMBL/GenBank/DDBJ whole genome shotgun (WGS) entry which is preliminary data.</text>
</comment>
<sequence>MTFASVKEENKDGEEKHGLLMSYEEVWVEFYYFLEQRGYRLRRRYHPSWIPSWILKPVQSGSIFNEDALQSVPKVVDAEHIEPGAKVMLAAEEG</sequence>
<keyword evidence="2" id="KW-1185">Reference proteome</keyword>
<gene>
    <name evidence="1" type="ORF">D9611_012860</name>
</gene>
<dbReference type="EMBL" id="JAACJK010000173">
    <property type="protein sequence ID" value="KAF5319790.1"/>
    <property type="molecule type" value="Genomic_DNA"/>
</dbReference>
<proteinExistence type="predicted"/>
<name>A0A8H5BAJ0_9AGAR</name>